<evidence type="ECO:0000256" key="4">
    <source>
        <dbReference type="ARBA" id="ARBA00023004"/>
    </source>
</evidence>
<dbReference type="AlphaFoldDB" id="A0A841GVC1"/>
<name>A0A841GVC1_9BACT</name>
<keyword evidence="1 6" id="KW-0479">Metal-binding</keyword>
<dbReference type="PANTHER" id="PTHR23264:SF19">
    <property type="entry name" value="CYTOSOLIC FE-S CLUSTER ASSEMBLY FACTOR NUBP2"/>
    <property type="match status" value="1"/>
</dbReference>
<comment type="subunit">
    <text evidence="6">Homodimer.</text>
</comment>
<dbReference type="InterPro" id="IPR027417">
    <property type="entry name" value="P-loop_NTPase"/>
</dbReference>
<dbReference type="Proteomes" id="UP000555828">
    <property type="component" value="Unassembled WGS sequence"/>
</dbReference>
<dbReference type="GO" id="GO:0016226">
    <property type="term" value="P:iron-sulfur cluster assembly"/>
    <property type="evidence" value="ECO:0007669"/>
    <property type="project" value="InterPro"/>
</dbReference>
<comment type="caution">
    <text evidence="7">The sequence shown here is derived from an EMBL/GenBank/DDBJ whole genome shotgun (WGS) entry which is preliminary data.</text>
</comment>
<dbReference type="Gene3D" id="3.40.50.300">
    <property type="entry name" value="P-loop containing nucleotide triphosphate hydrolases"/>
    <property type="match status" value="1"/>
</dbReference>
<dbReference type="SUPFAM" id="SSF52540">
    <property type="entry name" value="P-loop containing nucleoside triphosphate hydrolases"/>
    <property type="match status" value="1"/>
</dbReference>
<dbReference type="EMBL" id="JACHEX010000003">
    <property type="protein sequence ID" value="MBB6062911.1"/>
    <property type="molecule type" value="Genomic_DNA"/>
</dbReference>
<keyword evidence="4 6" id="KW-0408">Iron</keyword>
<dbReference type="InterPro" id="IPR033756">
    <property type="entry name" value="YlxH/NBP35"/>
</dbReference>
<evidence type="ECO:0000256" key="3">
    <source>
        <dbReference type="ARBA" id="ARBA00022840"/>
    </source>
</evidence>
<comment type="similarity">
    <text evidence="6">Belongs to the Mrp/NBP35 ATP-binding proteins family.</text>
</comment>
<dbReference type="GO" id="GO:0046872">
    <property type="term" value="F:metal ion binding"/>
    <property type="evidence" value="ECO:0007669"/>
    <property type="project" value="UniProtKB-KW"/>
</dbReference>
<keyword evidence="3 6" id="KW-0067">ATP-binding</keyword>
<evidence type="ECO:0000256" key="1">
    <source>
        <dbReference type="ARBA" id="ARBA00022723"/>
    </source>
</evidence>
<evidence type="ECO:0000256" key="5">
    <source>
        <dbReference type="ARBA" id="ARBA00023014"/>
    </source>
</evidence>
<keyword evidence="5 6" id="KW-0411">Iron-sulfur</keyword>
<keyword evidence="2 6" id="KW-0547">Nucleotide-binding</keyword>
<dbReference type="HAMAP" id="MF_02040">
    <property type="entry name" value="Mrp_NBP35"/>
    <property type="match status" value="1"/>
</dbReference>
<sequence length="270" mass="29522">MQPQFNLNNENTKIKEKMKNVKHKIAVLSGKGGVGKTTVAVNLATALAESGYKVGLLDLDMHGPNIVRMLGEKNPSVDGEEIVPAEILPNLKALSIGMLVESGKAVIWRGPLKHSAIKQFLGDTKWGELDFLIFDLPPGTGDEALSLFQTLDDLDGVVMVTTPQKVALDDVRRAIDFVHSMNKKLIGIVENMSFVRCPKCGEKIEIFGSGGGRILAEEYNVELLGQIPLDPKAAKLADEGKPVTLYMRESEVEEEFRKIAEKVAKSVEVE</sequence>
<evidence type="ECO:0000256" key="2">
    <source>
        <dbReference type="ARBA" id="ARBA00022741"/>
    </source>
</evidence>
<reference evidence="7 8" key="1">
    <citation type="submission" date="2020-08" db="EMBL/GenBank/DDBJ databases">
        <title>Genomic Encyclopedia of Type Strains, Phase IV (KMG-IV): sequencing the most valuable type-strain genomes for metagenomic binning, comparative biology and taxonomic classification.</title>
        <authorList>
            <person name="Goeker M."/>
        </authorList>
    </citation>
    <scope>NUCLEOTIDE SEQUENCE [LARGE SCALE GENOMIC DNA]</scope>
    <source>
        <strain evidence="7 8">DSM 13481</strain>
    </source>
</reference>
<dbReference type="CDD" id="cd02037">
    <property type="entry name" value="Mrp_NBP35"/>
    <property type="match status" value="1"/>
</dbReference>
<evidence type="ECO:0000313" key="7">
    <source>
        <dbReference type="EMBL" id="MBB6062911.1"/>
    </source>
</evidence>
<dbReference type="Pfam" id="PF10609">
    <property type="entry name" value="ParA"/>
    <property type="match status" value="1"/>
</dbReference>
<dbReference type="FunFam" id="3.40.50.300:FF:001119">
    <property type="entry name" value="Iron-sulfur cluster carrier protein"/>
    <property type="match status" value="1"/>
</dbReference>
<dbReference type="GO" id="GO:0051536">
    <property type="term" value="F:iron-sulfur cluster binding"/>
    <property type="evidence" value="ECO:0007669"/>
    <property type="project" value="UniProtKB-UniRule"/>
</dbReference>
<protein>
    <recommendedName>
        <fullName evidence="6">Iron-sulfur cluster carrier protein</fullName>
    </recommendedName>
</protein>
<dbReference type="InterPro" id="IPR019591">
    <property type="entry name" value="Mrp/NBP35_ATP-bd"/>
</dbReference>
<dbReference type="PANTHER" id="PTHR23264">
    <property type="entry name" value="NUCLEOTIDE-BINDING PROTEIN NBP35 YEAST -RELATED"/>
    <property type="match status" value="1"/>
</dbReference>
<dbReference type="GO" id="GO:0016887">
    <property type="term" value="F:ATP hydrolysis activity"/>
    <property type="evidence" value="ECO:0007669"/>
    <property type="project" value="UniProtKB-UniRule"/>
</dbReference>
<evidence type="ECO:0000256" key="6">
    <source>
        <dbReference type="HAMAP-Rule" id="MF_02040"/>
    </source>
</evidence>
<gene>
    <name evidence="7" type="ORF">HNP65_001363</name>
</gene>
<comment type="function">
    <text evidence="6">Binds and transfers iron-sulfur (Fe-S) clusters to target apoproteins. Can hydrolyze ATP.</text>
</comment>
<dbReference type="GO" id="GO:0005524">
    <property type="term" value="F:ATP binding"/>
    <property type="evidence" value="ECO:0007669"/>
    <property type="project" value="UniProtKB-UniRule"/>
</dbReference>
<feature type="binding site" evidence="6">
    <location>
        <begin position="30"/>
        <end position="37"/>
    </location>
    <ligand>
        <name>ATP</name>
        <dbReference type="ChEBI" id="CHEBI:30616"/>
    </ligand>
</feature>
<keyword evidence="8" id="KW-1185">Reference proteome</keyword>
<proteinExistence type="inferred from homology"/>
<evidence type="ECO:0000313" key="8">
    <source>
        <dbReference type="Proteomes" id="UP000555828"/>
    </source>
</evidence>
<organism evidence="7 8">
    <name type="scientific">Thermosipho japonicus</name>
    <dbReference type="NCBI Taxonomy" id="90323"/>
    <lineage>
        <taxon>Bacteria</taxon>
        <taxon>Thermotogati</taxon>
        <taxon>Thermotogota</taxon>
        <taxon>Thermotogae</taxon>
        <taxon>Thermotogales</taxon>
        <taxon>Fervidobacteriaceae</taxon>
        <taxon>Thermosipho</taxon>
    </lineage>
</organism>
<keyword evidence="6" id="KW-0378">Hydrolase</keyword>
<dbReference type="GO" id="GO:0005829">
    <property type="term" value="C:cytosol"/>
    <property type="evidence" value="ECO:0007669"/>
    <property type="project" value="TreeGrafter"/>
</dbReference>
<accession>A0A841GVC1</accession>
<dbReference type="RefSeq" id="WP_246348214.1">
    <property type="nucleotide sequence ID" value="NZ_JACHEX010000003.1"/>
</dbReference>
<dbReference type="GO" id="GO:0140663">
    <property type="term" value="F:ATP-dependent FeS chaperone activity"/>
    <property type="evidence" value="ECO:0007669"/>
    <property type="project" value="InterPro"/>
</dbReference>